<reference evidence="2 3" key="1">
    <citation type="submission" date="2024-01" db="EMBL/GenBank/DDBJ databases">
        <title>Genome assemblies of Stephania.</title>
        <authorList>
            <person name="Yang L."/>
        </authorList>
    </citation>
    <scope>NUCLEOTIDE SEQUENCE [LARGE SCALE GENOMIC DNA]</scope>
    <source>
        <strain evidence="2">JXDWG</strain>
        <tissue evidence="2">Leaf</tissue>
    </source>
</reference>
<proteinExistence type="predicted"/>
<evidence type="ECO:0000313" key="2">
    <source>
        <dbReference type="EMBL" id="KAK9132730.1"/>
    </source>
</evidence>
<dbReference type="EMBL" id="JBBNAG010000005">
    <property type="protein sequence ID" value="KAK9132730.1"/>
    <property type="molecule type" value="Genomic_DNA"/>
</dbReference>
<dbReference type="Proteomes" id="UP001419268">
    <property type="component" value="Unassembled WGS sequence"/>
</dbReference>
<keyword evidence="3" id="KW-1185">Reference proteome</keyword>
<protein>
    <submittedName>
        <fullName evidence="2">Uncharacterized protein</fullName>
    </submittedName>
</protein>
<organism evidence="2 3">
    <name type="scientific">Stephania cephalantha</name>
    <dbReference type="NCBI Taxonomy" id="152367"/>
    <lineage>
        <taxon>Eukaryota</taxon>
        <taxon>Viridiplantae</taxon>
        <taxon>Streptophyta</taxon>
        <taxon>Embryophyta</taxon>
        <taxon>Tracheophyta</taxon>
        <taxon>Spermatophyta</taxon>
        <taxon>Magnoliopsida</taxon>
        <taxon>Ranunculales</taxon>
        <taxon>Menispermaceae</taxon>
        <taxon>Menispermoideae</taxon>
        <taxon>Cissampelideae</taxon>
        <taxon>Stephania</taxon>
    </lineage>
</organism>
<feature type="region of interest" description="Disordered" evidence="1">
    <location>
        <begin position="21"/>
        <end position="63"/>
    </location>
</feature>
<gene>
    <name evidence="2" type="ORF">Scep_012258</name>
</gene>
<sequence length="63" mass="7401">MLFCLFLQNIKKKFFLLKTIERERKRGKKGERQRREEKERDGGGGGESKRLRRGAPRGAPQAR</sequence>
<evidence type="ECO:0000256" key="1">
    <source>
        <dbReference type="SAM" id="MobiDB-lite"/>
    </source>
</evidence>
<comment type="caution">
    <text evidence="2">The sequence shown here is derived from an EMBL/GenBank/DDBJ whole genome shotgun (WGS) entry which is preliminary data.</text>
</comment>
<dbReference type="AlphaFoldDB" id="A0AAP0P9C6"/>
<accession>A0AAP0P9C6</accession>
<evidence type="ECO:0000313" key="3">
    <source>
        <dbReference type="Proteomes" id="UP001419268"/>
    </source>
</evidence>
<feature type="compositionally biased region" description="Basic and acidic residues" evidence="1">
    <location>
        <begin position="33"/>
        <end position="42"/>
    </location>
</feature>
<name>A0AAP0P9C6_9MAGN</name>